<dbReference type="Proteomes" id="UP000593970">
    <property type="component" value="Plasmid pUW774mp"/>
</dbReference>
<dbReference type="EMBL" id="CP051170">
    <property type="protein sequence ID" value="QOK98968.1"/>
    <property type="molecule type" value="Genomic_DNA"/>
</dbReference>
<organism evidence="1 2">
    <name type="scientific">Ralstonia solanacearum</name>
    <name type="common">Pseudomonas solanacearum</name>
    <dbReference type="NCBI Taxonomy" id="305"/>
    <lineage>
        <taxon>Bacteria</taxon>
        <taxon>Pseudomonadati</taxon>
        <taxon>Pseudomonadota</taxon>
        <taxon>Betaproteobacteria</taxon>
        <taxon>Burkholderiales</taxon>
        <taxon>Burkholderiaceae</taxon>
        <taxon>Ralstonia</taxon>
        <taxon>Ralstonia solanacearum species complex</taxon>
    </lineage>
</organism>
<accession>A0AA92QDI2</accession>
<protein>
    <submittedName>
        <fullName evidence="1">Aldo/keto reductase</fullName>
    </submittedName>
</protein>
<geneLocation type="plasmid" evidence="1 2">
    <name>pUW774mp</name>
</geneLocation>
<dbReference type="InterPro" id="IPR036812">
    <property type="entry name" value="NAD(P)_OxRdtase_dom_sf"/>
</dbReference>
<gene>
    <name evidence="1" type="ORF">HF909_21460</name>
</gene>
<dbReference type="SUPFAM" id="SSF51430">
    <property type="entry name" value="NAD(P)-linked oxidoreductase"/>
    <property type="match status" value="1"/>
</dbReference>
<sequence length="53" mass="5530">MPGTTKPHRLQENGGTAAVALTPADLPAIKAALAQIIVAGDRYPAHSQQRIGR</sequence>
<evidence type="ECO:0000313" key="1">
    <source>
        <dbReference type="EMBL" id="QOK98968.1"/>
    </source>
</evidence>
<dbReference type="AlphaFoldDB" id="A0AA92QDI2"/>
<proteinExistence type="predicted"/>
<reference evidence="2" key="1">
    <citation type="submission" date="2020-04" db="EMBL/GenBank/DDBJ databases">
        <title>Ralstonia solanacearum UW576, UW763, UW773, and UW774.</title>
        <authorList>
            <person name="Steidl O."/>
            <person name="Truchon A."/>
            <person name="Allen C."/>
        </authorList>
    </citation>
    <scope>NUCLEOTIDE SEQUENCE [LARGE SCALE GENOMIC DNA]</scope>
    <source>
        <strain evidence="2">UW774</strain>
        <plasmid evidence="2">pUW774mp</plasmid>
    </source>
</reference>
<keyword evidence="1" id="KW-0614">Plasmid</keyword>
<evidence type="ECO:0000313" key="2">
    <source>
        <dbReference type="Proteomes" id="UP000593970"/>
    </source>
</evidence>
<name>A0AA92QDI2_RALSL</name>